<organism evidence="2">
    <name type="scientific">uncultured Desulfovibrio sp</name>
    <dbReference type="NCBI Taxonomy" id="167968"/>
    <lineage>
        <taxon>Bacteria</taxon>
        <taxon>Pseudomonadati</taxon>
        <taxon>Thermodesulfobacteriota</taxon>
        <taxon>Desulfovibrionia</taxon>
        <taxon>Desulfovibrionales</taxon>
        <taxon>Desulfovibrionaceae</taxon>
        <taxon>Desulfovibrio</taxon>
        <taxon>environmental samples</taxon>
    </lineage>
</organism>
<feature type="signal peptide" evidence="1">
    <location>
        <begin position="1"/>
        <end position="39"/>
    </location>
</feature>
<feature type="chain" id="PRO_5012284443" description="Lipoprotein" evidence="1">
    <location>
        <begin position="40"/>
        <end position="230"/>
    </location>
</feature>
<evidence type="ECO:0000256" key="1">
    <source>
        <dbReference type="SAM" id="SignalP"/>
    </source>
</evidence>
<evidence type="ECO:0008006" key="3">
    <source>
        <dbReference type="Google" id="ProtNLM"/>
    </source>
</evidence>
<evidence type="ECO:0000313" key="2">
    <source>
        <dbReference type="EMBL" id="SCM73939.1"/>
    </source>
</evidence>
<sequence length="230" mass="24155">MLNCSRKYSGTAHRRAMPLVLLCLFLMTLCLGFAAPSLAAGTAAAARQCVVQAGKAVESADTAAFEKLVDMDGILAAALDIFVRRARQPQAAADLPPMLAILFSQAASGEQGSATVRALLLNESRAFIVNGISSGAFAGRKVEGRAAQGVLAPLFADASIGRKEIRQVGEARAKNGDWLVPFTVYDHGNGESYRVNGKVNFDGGSTGRLVAVENLEALMGQVAEESRSVQ</sequence>
<dbReference type="AlphaFoldDB" id="A0A212L9B7"/>
<proteinExistence type="predicted"/>
<accession>A0A212L9B7</accession>
<keyword evidence="1" id="KW-0732">Signal</keyword>
<gene>
    <name evidence="2" type="ORF">KL86DES1_21632</name>
</gene>
<protein>
    <recommendedName>
        <fullName evidence="3">Lipoprotein</fullName>
    </recommendedName>
</protein>
<dbReference type="RefSeq" id="WP_179980930.1">
    <property type="nucleotide sequence ID" value="NZ_LT608333.1"/>
</dbReference>
<dbReference type="EMBL" id="FMJC01000002">
    <property type="protein sequence ID" value="SCM73939.1"/>
    <property type="molecule type" value="Genomic_DNA"/>
</dbReference>
<reference evidence="2" key="1">
    <citation type="submission" date="2016-08" db="EMBL/GenBank/DDBJ databases">
        <authorList>
            <person name="Seilhamer J.J."/>
        </authorList>
    </citation>
    <scope>NUCLEOTIDE SEQUENCE</scope>
    <source>
        <strain evidence="2">86-1</strain>
    </source>
</reference>
<name>A0A212L9B7_9BACT</name>